<dbReference type="PROSITE" id="PS51257">
    <property type="entry name" value="PROKAR_LIPOPROTEIN"/>
    <property type="match status" value="1"/>
</dbReference>
<gene>
    <name evidence="3" type="ORF">RMSM_05297</name>
</gene>
<organism evidence="3 4">
    <name type="scientific">Rhodopirellula maiorica SM1</name>
    <dbReference type="NCBI Taxonomy" id="1265738"/>
    <lineage>
        <taxon>Bacteria</taxon>
        <taxon>Pseudomonadati</taxon>
        <taxon>Planctomycetota</taxon>
        <taxon>Planctomycetia</taxon>
        <taxon>Pirellulales</taxon>
        <taxon>Pirellulaceae</taxon>
        <taxon>Novipirellula</taxon>
    </lineage>
</organism>
<dbReference type="PATRIC" id="fig|1265738.3.peg.5318"/>
<name>M5RFA1_9BACT</name>
<evidence type="ECO:0000313" key="3">
    <source>
        <dbReference type="EMBL" id="EMI17771.1"/>
    </source>
</evidence>
<sequence>MMRSLILILLCCVLTGCTAMQGPQPAPPYVDPFDVPQASPQYPAPGYPDNYPDRCPNCPDGNCPYPQYGEEPADSLGIEVRSDDDAVRLVNTRAAEEVKGDCIDCQESRPRVVVPAPRVPTPTRVYPSVQSPSHSWSNIPLNQGERLLWVGPLVSRPSYSQVTRPSLAMPRPDTSEGTRVGGTFRRDPNERQGAFVCMRCGQPTVGRDWHEVWADDGTPLTCVCERCWASMSPASRESITMQYARRQFGNYISPVVTARIREAANERR</sequence>
<dbReference type="AlphaFoldDB" id="M5RFA1"/>
<protein>
    <submittedName>
        <fullName evidence="3">Secreted protein</fullName>
    </submittedName>
</protein>
<feature type="region of interest" description="Disordered" evidence="1">
    <location>
        <begin position="161"/>
        <end position="186"/>
    </location>
</feature>
<accession>M5RFA1</accession>
<keyword evidence="2" id="KW-0732">Signal</keyword>
<dbReference type="EMBL" id="ANOG01000748">
    <property type="protein sequence ID" value="EMI17771.1"/>
    <property type="molecule type" value="Genomic_DNA"/>
</dbReference>
<comment type="caution">
    <text evidence="3">The sequence shown here is derived from an EMBL/GenBank/DDBJ whole genome shotgun (WGS) entry which is preliminary data.</text>
</comment>
<dbReference type="Proteomes" id="UP000011991">
    <property type="component" value="Unassembled WGS sequence"/>
</dbReference>
<evidence type="ECO:0000256" key="1">
    <source>
        <dbReference type="SAM" id="MobiDB-lite"/>
    </source>
</evidence>
<feature type="chain" id="PRO_5004070625" evidence="2">
    <location>
        <begin position="20"/>
        <end position="268"/>
    </location>
</feature>
<feature type="signal peptide" evidence="2">
    <location>
        <begin position="1"/>
        <end position="19"/>
    </location>
</feature>
<evidence type="ECO:0000313" key="4">
    <source>
        <dbReference type="Proteomes" id="UP000011991"/>
    </source>
</evidence>
<evidence type="ECO:0000256" key="2">
    <source>
        <dbReference type="SAM" id="SignalP"/>
    </source>
</evidence>
<reference evidence="3 4" key="1">
    <citation type="journal article" date="2013" name="Mar. Genomics">
        <title>Expression of sulfatases in Rhodopirellula baltica and the diversity of sulfatases in the genus Rhodopirellula.</title>
        <authorList>
            <person name="Wegner C.E."/>
            <person name="Richter-Heitmann T."/>
            <person name="Klindworth A."/>
            <person name="Klockow C."/>
            <person name="Richter M."/>
            <person name="Achstetter T."/>
            <person name="Glockner F.O."/>
            <person name="Harder J."/>
        </authorList>
    </citation>
    <scope>NUCLEOTIDE SEQUENCE [LARGE SCALE GENOMIC DNA]</scope>
    <source>
        <strain evidence="3 4">SM1</strain>
    </source>
</reference>
<proteinExistence type="predicted"/>
<keyword evidence="4" id="KW-1185">Reference proteome</keyword>